<organism evidence="2 3">
    <name type="scientific">Oceanobacillus bengalensis</name>
    <dbReference type="NCBI Taxonomy" id="1435466"/>
    <lineage>
        <taxon>Bacteria</taxon>
        <taxon>Bacillati</taxon>
        <taxon>Bacillota</taxon>
        <taxon>Bacilli</taxon>
        <taxon>Bacillales</taxon>
        <taxon>Bacillaceae</taxon>
        <taxon>Oceanobacillus</taxon>
    </lineage>
</organism>
<dbReference type="InterPro" id="IPR053154">
    <property type="entry name" value="c-di-AMP_regulator"/>
</dbReference>
<gene>
    <name evidence="2" type="ORF">D8M05_16825</name>
</gene>
<dbReference type="AlphaFoldDB" id="A0A494YT21"/>
<keyword evidence="1" id="KW-1133">Transmembrane helix</keyword>
<evidence type="ECO:0000313" key="3">
    <source>
        <dbReference type="Proteomes" id="UP000281813"/>
    </source>
</evidence>
<dbReference type="RefSeq" id="WP_121133883.1">
    <property type="nucleotide sequence ID" value="NZ_JBHUFK010000022.1"/>
</dbReference>
<dbReference type="PANTHER" id="PTHR37804">
    <property type="entry name" value="CDAA REGULATORY PROTEIN CDAR"/>
    <property type="match status" value="1"/>
</dbReference>
<evidence type="ECO:0008006" key="4">
    <source>
        <dbReference type="Google" id="ProtNLM"/>
    </source>
</evidence>
<feature type="transmembrane region" description="Helical" evidence="1">
    <location>
        <begin position="9"/>
        <end position="26"/>
    </location>
</feature>
<reference evidence="2 3" key="1">
    <citation type="journal article" date="2015" name="Antonie Van Leeuwenhoek">
        <title>Oceanobacillus bengalensis sp. nov., a bacterium isolated from seawater of the Bay of Bengal.</title>
        <authorList>
            <person name="Yongchang O."/>
            <person name="Xiang W."/>
            <person name="Wang G."/>
        </authorList>
    </citation>
    <scope>NUCLEOTIDE SEQUENCE [LARGE SCALE GENOMIC DNA]</scope>
    <source>
        <strain evidence="2 3">MCCC 1K00260</strain>
    </source>
</reference>
<proteinExistence type="predicted"/>
<sequence>MDNWFKSKWFVRFAALAFAIVLYVFVDIDVNSTGADSNLPGRSSETQQFDDVPVQIKIDSENYVVTGVPEYVSVTLSGSPSTLRPIVLQRNFDVYVDLEGLEEGEHTVEIKHDITDELEVFIEPKTIDIYIEERATEQFEISAEFFNQDKLPQGYELGEFEITPSEVTITSSRRIIDGIGVVKVFVDLTGLEESINNREVPVNVYDSQGNELNVRIEPETVVVSAEINNPSKTVSLNIPTTGELPEGYSLTSLSANVEEVEAFAVSNVLEGIEMISTEEINLSEITETGTLEVDLSLPEGVNVPDVETIEVMIELEQTLTFEGLPIEVDGIQDGQAVTFLEPEDEGMDITAVGNEIEIRELTNEDFRISINVEGLDPGEYMLPVEIEGPDLEEAVITPEYDEIRVQID</sequence>
<dbReference type="Pfam" id="PF07949">
    <property type="entry name" value="YbbR"/>
    <property type="match status" value="3"/>
</dbReference>
<keyword evidence="1" id="KW-0472">Membrane</keyword>
<dbReference type="InterPro" id="IPR012505">
    <property type="entry name" value="YbbR"/>
</dbReference>
<accession>A0A494YT21</accession>
<dbReference type="OrthoDB" id="2960905at2"/>
<keyword evidence="1" id="KW-0812">Transmembrane</keyword>
<comment type="caution">
    <text evidence="2">The sequence shown here is derived from an EMBL/GenBank/DDBJ whole genome shotgun (WGS) entry which is preliminary data.</text>
</comment>
<evidence type="ECO:0000313" key="2">
    <source>
        <dbReference type="EMBL" id="RKQ13249.1"/>
    </source>
</evidence>
<name>A0A494YT21_9BACI</name>
<dbReference type="EMBL" id="RBZO01000034">
    <property type="protein sequence ID" value="RKQ13249.1"/>
    <property type="molecule type" value="Genomic_DNA"/>
</dbReference>
<dbReference type="Gene3D" id="2.170.120.40">
    <property type="entry name" value="YbbR-like domain"/>
    <property type="match status" value="2"/>
</dbReference>
<dbReference type="Gene3D" id="2.170.120.30">
    <property type="match status" value="2"/>
</dbReference>
<protein>
    <recommendedName>
        <fullName evidence="4">YbbR-like domain-containing protein</fullName>
    </recommendedName>
</protein>
<evidence type="ECO:0000256" key="1">
    <source>
        <dbReference type="SAM" id="Phobius"/>
    </source>
</evidence>
<keyword evidence="3" id="KW-1185">Reference proteome</keyword>
<dbReference type="PANTHER" id="PTHR37804:SF1">
    <property type="entry name" value="CDAA REGULATORY PROTEIN CDAR"/>
    <property type="match status" value="1"/>
</dbReference>
<dbReference type="Proteomes" id="UP000281813">
    <property type="component" value="Unassembled WGS sequence"/>
</dbReference>